<dbReference type="GO" id="GO:0008168">
    <property type="term" value="F:methyltransferase activity"/>
    <property type="evidence" value="ECO:0007669"/>
    <property type="project" value="InterPro"/>
</dbReference>
<accession>A0A315VH46</accession>
<comment type="caution">
    <text evidence="3">The sequence shown here is derived from an EMBL/GenBank/DDBJ whole genome shotgun (WGS) entry which is preliminary data.</text>
</comment>
<gene>
    <name evidence="3" type="ORF">CCH79_00018963</name>
</gene>
<dbReference type="EMBL" id="NHOQ01001795">
    <property type="protein sequence ID" value="PWA22180.1"/>
    <property type="molecule type" value="Genomic_DNA"/>
</dbReference>
<evidence type="ECO:0000313" key="4">
    <source>
        <dbReference type="Proteomes" id="UP000250572"/>
    </source>
</evidence>
<sequence>MSKGPLTERCTSQSVRIHNTVSFSIPLSTGLSQGWVLSLLLITLLTYDSLARHPSCHIVKFANNTAVVGRITNGDESIYREEVEHLVHWCRKNNLCINMKKTKEMVADFRREKYPHQPLYIEGAAVEVISSCSDLTWSTNTCRLVRKAHQCLCFTMKLQRAGIGSSVLTSFYRCVVESVLCTYITLWLSSCSIAERTALHRVVKAVQRTVESSLSSPSDLNTAQCRTHHQGLNPTWTQTFIHQSQRAAAESAELPAAHRGGRVAGRGAKFNCNQIRLGCREMKNV</sequence>
<dbReference type="InterPro" id="IPR015095">
    <property type="entry name" value="AlkB_hom8_N"/>
</dbReference>
<dbReference type="Pfam" id="PF00078">
    <property type="entry name" value="RVT_1"/>
    <property type="match status" value="1"/>
</dbReference>
<feature type="domain" description="Reverse transcriptase" evidence="1">
    <location>
        <begin position="16"/>
        <end position="106"/>
    </location>
</feature>
<dbReference type="AlphaFoldDB" id="A0A315VH46"/>
<evidence type="ECO:0000259" key="2">
    <source>
        <dbReference type="Pfam" id="PF09004"/>
    </source>
</evidence>
<dbReference type="GO" id="GO:0016706">
    <property type="term" value="F:2-oxoglutarate-dependent dioxygenase activity"/>
    <property type="evidence" value="ECO:0007669"/>
    <property type="project" value="InterPro"/>
</dbReference>
<proteinExistence type="predicted"/>
<keyword evidence="4" id="KW-1185">Reference proteome</keyword>
<dbReference type="InterPro" id="IPR000477">
    <property type="entry name" value="RT_dom"/>
</dbReference>
<evidence type="ECO:0008006" key="5">
    <source>
        <dbReference type="Google" id="ProtNLM"/>
    </source>
</evidence>
<evidence type="ECO:0000313" key="3">
    <source>
        <dbReference type="EMBL" id="PWA22180.1"/>
    </source>
</evidence>
<organism evidence="3 4">
    <name type="scientific">Gambusia affinis</name>
    <name type="common">Western mosquitofish</name>
    <name type="synonym">Heterandria affinis</name>
    <dbReference type="NCBI Taxonomy" id="33528"/>
    <lineage>
        <taxon>Eukaryota</taxon>
        <taxon>Metazoa</taxon>
        <taxon>Chordata</taxon>
        <taxon>Craniata</taxon>
        <taxon>Vertebrata</taxon>
        <taxon>Euteleostomi</taxon>
        <taxon>Actinopterygii</taxon>
        <taxon>Neopterygii</taxon>
        <taxon>Teleostei</taxon>
        <taxon>Neoteleostei</taxon>
        <taxon>Acanthomorphata</taxon>
        <taxon>Ovalentaria</taxon>
        <taxon>Atherinomorphae</taxon>
        <taxon>Cyprinodontiformes</taxon>
        <taxon>Poeciliidae</taxon>
        <taxon>Poeciliinae</taxon>
        <taxon>Gambusia</taxon>
    </lineage>
</organism>
<reference evidence="3 4" key="1">
    <citation type="journal article" date="2018" name="G3 (Bethesda)">
        <title>A High-Quality Reference Genome for the Invasive Mosquitofish Gambusia affinis Using a Chicago Library.</title>
        <authorList>
            <person name="Hoffberg S.L."/>
            <person name="Troendle N.J."/>
            <person name="Glenn T.C."/>
            <person name="Mahmud O."/>
            <person name="Louha S."/>
            <person name="Chalopin D."/>
            <person name="Bennetzen J.L."/>
            <person name="Mauricio R."/>
        </authorList>
    </citation>
    <scope>NUCLEOTIDE SEQUENCE [LARGE SCALE GENOMIC DNA]</scope>
    <source>
        <strain evidence="3">NE01/NJP1002.9</strain>
        <tissue evidence="3">Muscle</tissue>
    </source>
</reference>
<evidence type="ECO:0000259" key="1">
    <source>
        <dbReference type="Pfam" id="PF00078"/>
    </source>
</evidence>
<name>A0A315VH46_GAMAF</name>
<feature type="domain" description="Alkylated DNA repair protein AlkB homologue 8 N-terminal" evidence="2">
    <location>
        <begin position="137"/>
        <end position="178"/>
    </location>
</feature>
<dbReference type="Pfam" id="PF09004">
    <property type="entry name" value="ALKBH8_N"/>
    <property type="match status" value="1"/>
</dbReference>
<protein>
    <recommendedName>
        <fullName evidence="5">Reverse transcriptase domain-containing protein</fullName>
    </recommendedName>
</protein>
<dbReference type="Proteomes" id="UP000250572">
    <property type="component" value="Unassembled WGS sequence"/>
</dbReference>